<feature type="chain" id="PRO_5011555350" evidence="2">
    <location>
        <begin position="23"/>
        <end position="412"/>
    </location>
</feature>
<dbReference type="Proteomes" id="UP000199377">
    <property type="component" value="Unassembled WGS sequence"/>
</dbReference>
<dbReference type="Pfam" id="PF13472">
    <property type="entry name" value="Lipase_GDSL_2"/>
    <property type="match status" value="1"/>
</dbReference>
<dbReference type="EMBL" id="FOQH01000011">
    <property type="protein sequence ID" value="SFI94263.1"/>
    <property type="molecule type" value="Genomic_DNA"/>
</dbReference>
<reference evidence="4 5" key="1">
    <citation type="submission" date="2016-10" db="EMBL/GenBank/DDBJ databases">
        <authorList>
            <person name="de Groot N.N."/>
        </authorList>
    </citation>
    <scope>NUCLEOTIDE SEQUENCE [LARGE SCALE GENOMIC DNA]</scope>
    <source>
        <strain evidence="4 5">CGMCC 1.11030</strain>
    </source>
</reference>
<name>A0A1I3MB98_9RHOB</name>
<feature type="domain" description="SGNH hydrolase-type esterase" evidence="3">
    <location>
        <begin position="199"/>
        <end position="396"/>
    </location>
</feature>
<dbReference type="PANTHER" id="PTHR43784:SF2">
    <property type="entry name" value="GDSL-LIKE LIPASE_ACYLHYDROLASE, PUTATIVE (AFU_ORTHOLOGUE AFUA_2G00820)-RELATED"/>
    <property type="match status" value="1"/>
</dbReference>
<dbReference type="AlphaFoldDB" id="A0A1I3MB98"/>
<evidence type="ECO:0000256" key="2">
    <source>
        <dbReference type="SAM" id="SignalP"/>
    </source>
</evidence>
<evidence type="ECO:0000313" key="4">
    <source>
        <dbReference type="EMBL" id="SFI94263.1"/>
    </source>
</evidence>
<protein>
    <submittedName>
        <fullName evidence="4">Lysophospholipase L1</fullName>
    </submittedName>
</protein>
<dbReference type="SUPFAM" id="SSF52266">
    <property type="entry name" value="SGNH hydrolase"/>
    <property type="match status" value="1"/>
</dbReference>
<dbReference type="GO" id="GO:0016788">
    <property type="term" value="F:hydrolase activity, acting on ester bonds"/>
    <property type="evidence" value="ECO:0007669"/>
    <property type="project" value="UniProtKB-ARBA"/>
</dbReference>
<sequence length="412" mass="42990">MRPIPAAAAALAAAAFATPAPAQESAAPWSAVWTASPQAVWRDETIFPTGLPARIAGATIRQPLTLGYPADRLRLLLSNAHGVRPLPIEAATLARSVGGATVEDPQPVRFGGETRVTIAPGAQALSDPLPFPAEAGTRVAATLTYGPGAVAEDFHWDARETGYVIEADRPDPVVLAETPARVTLSAVFSDRPARAGVIAMGDSLTDGNGAPMDAMARWPDFLARAMAPQGIAVVNAGISGGRLLSDGMGRSVLARLERDVLASPGADTLVLLIGTNDIAWPGTIFAPDEAPMTLARLQAGLLQAAARVRAAGLRLIVGTAPPFRGALPGTPLEGAYWSPAKDALRRELNAWLRAATFHDGLADFDRALSDPADDARLNPLHDSGDHLHPSPEGNRAMARVVEALLTEAPDPR</sequence>
<dbReference type="InterPro" id="IPR053140">
    <property type="entry name" value="GDSL_Rv0518-like"/>
</dbReference>
<dbReference type="OrthoDB" id="1828825at2"/>
<dbReference type="PANTHER" id="PTHR43784">
    <property type="entry name" value="GDSL-LIKE LIPASE/ACYLHYDROLASE, PUTATIVE (AFU_ORTHOLOGUE AFUA_2G00820)-RELATED"/>
    <property type="match status" value="1"/>
</dbReference>
<feature type="signal peptide" evidence="2">
    <location>
        <begin position="1"/>
        <end position="22"/>
    </location>
</feature>
<dbReference type="RefSeq" id="WP_092863861.1">
    <property type="nucleotide sequence ID" value="NZ_FOQH01000011.1"/>
</dbReference>
<dbReference type="CDD" id="cd01830">
    <property type="entry name" value="XynE_like"/>
    <property type="match status" value="1"/>
</dbReference>
<dbReference type="Gene3D" id="3.40.50.1110">
    <property type="entry name" value="SGNH hydrolase"/>
    <property type="match status" value="1"/>
</dbReference>
<dbReference type="STRING" id="1114924.SAMN05216258_11128"/>
<evidence type="ECO:0000256" key="1">
    <source>
        <dbReference type="SAM" id="MobiDB-lite"/>
    </source>
</evidence>
<keyword evidence="2" id="KW-0732">Signal</keyword>
<dbReference type="InterPro" id="IPR036514">
    <property type="entry name" value="SGNH_hydro_sf"/>
</dbReference>
<gene>
    <name evidence="4" type="ORF">SAMN05216258_11128</name>
</gene>
<evidence type="ECO:0000259" key="3">
    <source>
        <dbReference type="Pfam" id="PF13472"/>
    </source>
</evidence>
<accession>A0A1I3MB98</accession>
<evidence type="ECO:0000313" key="5">
    <source>
        <dbReference type="Proteomes" id="UP000199377"/>
    </source>
</evidence>
<proteinExistence type="predicted"/>
<organism evidence="4 5">
    <name type="scientific">Albimonas pacifica</name>
    <dbReference type="NCBI Taxonomy" id="1114924"/>
    <lineage>
        <taxon>Bacteria</taxon>
        <taxon>Pseudomonadati</taxon>
        <taxon>Pseudomonadota</taxon>
        <taxon>Alphaproteobacteria</taxon>
        <taxon>Rhodobacterales</taxon>
        <taxon>Paracoccaceae</taxon>
        <taxon>Albimonas</taxon>
    </lineage>
</organism>
<feature type="region of interest" description="Disordered" evidence="1">
    <location>
        <begin position="375"/>
        <end position="394"/>
    </location>
</feature>
<dbReference type="InterPro" id="IPR013830">
    <property type="entry name" value="SGNH_hydro"/>
</dbReference>
<keyword evidence="5" id="KW-1185">Reference proteome</keyword>